<dbReference type="STRING" id="1110509.Mhar_1618"/>
<gene>
    <name evidence="2" type="ordered locus">Mhar_1618</name>
</gene>
<accession>G7WPD7</accession>
<proteinExistence type="predicted"/>
<evidence type="ECO:0000259" key="1">
    <source>
        <dbReference type="PROSITE" id="PS50983"/>
    </source>
</evidence>
<dbReference type="KEGG" id="mhi:Mhar_1618"/>
<dbReference type="Gene3D" id="3.40.50.1980">
    <property type="entry name" value="Nitrogenase molybdenum iron protein domain"/>
    <property type="match status" value="2"/>
</dbReference>
<evidence type="ECO:0000313" key="2">
    <source>
        <dbReference type="EMBL" id="AET64978.1"/>
    </source>
</evidence>
<dbReference type="SUPFAM" id="SSF53807">
    <property type="entry name" value="Helical backbone' metal receptor"/>
    <property type="match status" value="1"/>
</dbReference>
<sequence>MILKKVPLILLLTLSVFLTSGMAVAVDYPLTVTDSAGRSVTIEGPVEKIVVLNSDAAEAVSILGEVEKIVGSVDISYKAHYFTEFSRDWETVGTWKEFNYEKIADLGREEDGEMGAGMLVICYASKAAEVDENLAPFEEIEVLGLDLYKPENLEEEMALLGEVLDRESEAEAYNLWVGEKKASVVEAVSGLGRPRVYVEGGSASDLGALWTYGQGSAPSEMIALAGGENVIAADEANPKVEWETVLALMPEVIIKVPAAINQLGWTNTTEMEAFVGEIESRPGADSTPAAEDGRVYVIFRDITLGTGAVVGLTYWAEMIHPEAELDPEGVYREYLEMRGLKYPEENFFVYPAI</sequence>
<dbReference type="InterPro" id="IPR002491">
    <property type="entry name" value="ABC_transptr_periplasmic_BD"/>
</dbReference>
<protein>
    <submittedName>
        <fullName evidence="2">Periplasmic binding protein</fullName>
    </submittedName>
</protein>
<dbReference type="Proteomes" id="UP000005877">
    <property type="component" value="Chromosome"/>
</dbReference>
<dbReference type="Pfam" id="PF01497">
    <property type="entry name" value="Peripla_BP_2"/>
    <property type="match status" value="1"/>
</dbReference>
<dbReference type="PANTHER" id="PTHR30535:SF34">
    <property type="entry name" value="MOLYBDATE-BINDING PROTEIN MOLA"/>
    <property type="match status" value="1"/>
</dbReference>
<feature type="domain" description="Fe/B12 periplasmic-binding" evidence="1">
    <location>
        <begin position="48"/>
        <end position="327"/>
    </location>
</feature>
<organism evidence="2 3">
    <name type="scientific">Methanothrix harundinacea (strain 6Ac)</name>
    <name type="common">Methanosaeta harundinacea</name>
    <dbReference type="NCBI Taxonomy" id="1110509"/>
    <lineage>
        <taxon>Archaea</taxon>
        <taxon>Methanobacteriati</taxon>
        <taxon>Methanobacteriota</taxon>
        <taxon>Stenosarchaea group</taxon>
        <taxon>Methanomicrobia</taxon>
        <taxon>Methanotrichales</taxon>
        <taxon>Methanotrichaceae</taxon>
        <taxon>Methanothrix</taxon>
    </lineage>
</organism>
<reference evidence="2 3" key="1">
    <citation type="journal article" date="2012" name="PLoS ONE">
        <title>The genome characteristics and predicted function of methyl-group oxidation pathway in the obligate aceticlastic methanogens, Methanosaeta spp.</title>
        <authorList>
            <person name="Zhu J."/>
            <person name="Zheng H."/>
            <person name="Ai G."/>
            <person name="Zhang G."/>
            <person name="Liu D."/>
            <person name="Liu X."/>
            <person name="Dong X."/>
        </authorList>
    </citation>
    <scope>NUCLEOTIDE SEQUENCE [LARGE SCALE GENOMIC DNA]</scope>
    <source>
        <strain evidence="2 3">6Ac</strain>
    </source>
</reference>
<name>G7WPD7_METH6</name>
<dbReference type="EMBL" id="CP003117">
    <property type="protein sequence ID" value="AET64978.1"/>
    <property type="molecule type" value="Genomic_DNA"/>
</dbReference>
<dbReference type="PROSITE" id="PS50983">
    <property type="entry name" value="FE_B12_PBP"/>
    <property type="match status" value="1"/>
</dbReference>
<keyword evidence="3" id="KW-1185">Reference proteome</keyword>
<dbReference type="HOGENOM" id="CLU_038034_2_0_2"/>
<dbReference type="PATRIC" id="fig|1110509.7.peg.1798"/>
<dbReference type="AlphaFoldDB" id="G7WPD7"/>
<evidence type="ECO:0000313" key="3">
    <source>
        <dbReference type="Proteomes" id="UP000005877"/>
    </source>
</evidence>
<dbReference type="InterPro" id="IPR050902">
    <property type="entry name" value="ABC_Transporter_SBP"/>
</dbReference>
<dbReference type="PANTHER" id="PTHR30535">
    <property type="entry name" value="VITAMIN B12-BINDING PROTEIN"/>
    <property type="match status" value="1"/>
</dbReference>